<dbReference type="InterPro" id="IPR017443">
    <property type="entry name" value="RuBisCO_lsu_fd_N"/>
</dbReference>
<dbReference type="AlphaFoldDB" id="A0A485LW38"/>
<protein>
    <submittedName>
        <fullName evidence="3">Ribulose bisphosphate carboxylase-like protein</fullName>
    </submittedName>
</protein>
<dbReference type="SUPFAM" id="SSF54966">
    <property type="entry name" value="RuBisCO, large subunit, small (N-terminal) domain"/>
    <property type="match status" value="1"/>
</dbReference>
<dbReference type="InterPro" id="IPR036376">
    <property type="entry name" value="RuBisCO_lsu_C_sf"/>
</dbReference>
<proteinExistence type="predicted"/>
<feature type="domain" description="Ribulose bisphosphate carboxylase large subunit C-terminal" evidence="1">
    <location>
        <begin position="157"/>
        <end position="427"/>
    </location>
</feature>
<gene>
    <name evidence="3" type="ORF">SCFA_140056</name>
</gene>
<dbReference type="SFLD" id="SFLDS00014">
    <property type="entry name" value="RuBisCO"/>
    <property type="match status" value="1"/>
</dbReference>
<dbReference type="EMBL" id="CAADRM010000046">
    <property type="protein sequence ID" value="VFU12574.1"/>
    <property type="molecule type" value="Genomic_DNA"/>
</dbReference>
<dbReference type="GO" id="GO:0016984">
    <property type="term" value="F:ribulose-bisphosphate carboxylase activity"/>
    <property type="evidence" value="ECO:0007669"/>
    <property type="project" value="InterPro"/>
</dbReference>
<dbReference type="PANTHER" id="PTHR42704:SF17">
    <property type="entry name" value="RIBULOSE BISPHOSPHATE CARBOXYLASE LARGE CHAIN"/>
    <property type="match status" value="1"/>
</dbReference>
<dbReference type="Gene3D" id="3.30.70.150">
    <property type="entry name" value="RuBisCO large subunit, N-terminal domain"/>
    <property type="match status" value="1"/>
</dbReference>
<dbReference type="Gene3D" id="3.20.20.110">
    <property type="entry name" value="Ribulose bisphosphate carboxylase, large subunit, C-terminal domain"/>
    <property type="match status" value="1"/>
</dbReference>
<evidence type="ECO:0000259" key="2">
    <source>
        <dbReference type="Pfam" id="PF02788"/>
    </source>
</evidence>
<dbReference type="InterPro" id="IPR000685">
    <property type="entry name" value="RuBisCO_lsu_C"/>
</dbReference>
<dbReference type="GO" id="GO:0000287">
    <property type="term" value="F:magnesium ion binding"/>
    <property type="evidence" value="ECO:0007669"/>
    <property type="project" value="InterPro"/>
</dbReference>
<evidence type="ECO:0000313" key="3">
    <source>
        <dbReference type="EMBL" id="VFU12574.1"/>
    </source>
</evidence>
<feature type="domain" description="Ribulose bisphosphate carboxylase large subunit ferrodoxin-like N-terminal" evidence="2">
    <location>
        <begin position="18"/>
        <end position="134"/>
    </location>
</feature>
<name>A0A485LW38_9ZZZZ</name>
<dbReference type="Pfam" id="PF00016">
    <property type="entry name" value="RuBisCO_large"/>
    <property type="match status" value="1"/>
</dbReference>
<dbReference type="SFLD" id="SFLDG00301">
    <property type="entry name" value="RuBisCO-like_proteins"/>
    <property type="match status" value="1"/>
</dbReference>
<accession>A0A485LW38</accession>
<sequence length="436" mass="47752">MADAFADKPIAIPESIDMESHVIATYWAKADKNMDMSLMGQILAIEQTTGTWVPVPGETPEVRAKHVAKVIGVYEAPSHEYGLPEDVKERQYIVQIAFPAANVEDQLPMLLTATIGNISLVPNFKLLDLRMPKATLDQYQGPRFGIDGWYEALGIEKNRPIMNNMIKPCSGYPLEVGARLFREVAMGGCDVIKDDELIANMCYNSAVERVKAYMEIERQVFEETGEHTLYTVNVTDRLPRMFDLARRCIDAGANAMMVNYLAVGPEAMRALAEDPAINVPILAHMDVGGAYFMSPYQGIASPIIFGKIPRLCGADSIVLPFSLGGKGIYMHDRFMAACRNLTYPFGNLKPVLPMPSGGITPANVPDIINSLGKEIMIGSGGGIHAHPKGPTAGVKAFRQAIDAVLQGVPLEEYAKEHEELGIALGIWQKKTEFKIA</sequence>
<dbReference type="InterPro" id="IPR033966">
    <property type="entry name" value="RuBisCO"/>
</dbReference>
<dbReference type="Pfam" id="PF02788">
    <property type="entry name" value="RuBisCO_large_N"/>
    <property type="match status" value="1"/>
</dbReference>
<dbReference type="PANTHER" id="PTHR42704">
    <property type="entry name" value="RIBULOSE BISPHOSPHATE CARBOXYLASE"/>
    <property type="match status" value="1"/>
</dbReference>
<dbReference type="GO" id="GO:0015977">
    <property type="term" value="P:carbon fixation"/>
    <property type="evidence" value="ECO:0007669"/>
    <property type="project" value="InterPro"/>
</dbReference>
<dbReference type="CDD" id="cd08205">
    <property type="entry name" value="RuBisCO_IV_RLP"/>
    <property type="match status" value="1"/>
</dbReference>
<dbReference type="InterPro" id="IPR036422">
    <property type="entry name" value="RuBisCO_lsu_N_sf"/>
</dbReference>
<reference evidence="3" key="1">
    <citation type="submission" date="2019-03" db="EMBL/GenBank/DDBJ databases">
        <authorList>
            <person name="Hao L."/>
        </authorList>
    </citation>
    <scope>NUCLEOTIDE SEQUENCE</scope>
</reference>
<dbReference type="SUPFAM" id="SSF51649">
    <property type="entry name" value="RuBisCo, C-terminal domain"/>
    <property type="match status" value="1"/>
</dbReference>
<evidence type="ECO:0000259" key="1">
    <source>
        <dbReference type="Pfam" id="PF00016"/>
    </source>
</evidence>
<organism evidence="3">
    <name type="scientific">anaerobic digester metagenome</name>
    <dbReference type="NCBI Taxonomy" id="1263854"/>
    <lineage>
        <taxon>unclassified sequences</taxon>
        <taxon>metagenomes</taxon>
        <taxon>ecological metagenomes</taxon>
    </lineage>
</organism>